<evidence type="ECO:0000256" key="4">
    <source>
        <dbReference type="ARBA" id="ARBA00022475"/>
    </source>
</evidence>
<keyword evidence="12" id="KW-1185">Reference proteome</keyword>
<evidence type="ECO:0000256" key="3">
    <source>
        <dbReference type="ARBA" id="ARBA00022448"/>
    </source>
</evidence>
<dbReference type="AlphaFoldDB" id="A0A1W1VI71"/>
<evidence type="ECO:0000256" key="1">
    <source>
        <dbReference type="ARBA" id="ARBA00004651"/>
    </source>
</evidence>
<evidence type="ECO:0000256" key="8">
    <source>
        <dbReference type="ARBA" id="ARBA00023136"/>
    </source>
</evidence>
<evidence type="ECO:0000259" key="10">
    <source>
        <dbReference type="PROSITE" id="PS50928"/>
    </source>
</evidence>
<name>A0A1W1VI71_9DEIO</name>
<dbReference type="Gene3D" id="1.10.3720.10">
    <property type="entry name" value="MetI-like"/>
    <property type="match status" value="1"/>
</dbReference>
<dbReference type="NCBIfam" id="TIGR01726">
    <property type="entry name" value="HEQRo_perm_3TM"/>
    <property type="match status" value="1"/>
</dbReference>
<gene>
    <name evidence="11" type="ORF">SAMN00790413_01824</name>
</gene>
<keyword evidence="5 9" id="KW-0812">Transmembrane</keyword>
<comment type="similarity">
    <text evidence="2">Belongs to the binding-protein-dependent transport system permease family. HisMQ subfamily.</text>
</comment>
<dbReference type="CDD" id="cd06261">
    <property type="entry name" value="TM_PBP2"/>
    <property type="match status" value="1"/>
</dbReference>
<dbReference type="OrthoDB" id="9805999at2"/>
<dbReference type="RefSeq" id="WP_084049217.1">
    <property type="nucleotide sequence ID" value="NZ_FWWU01000009.1"/>
</dbReference>
<evidence type="ECO:0000313" key="12">
    <source>
        <dbReference type="Proteomes" id="UP000192582"/>
    </source>
</evidence>
<keyword evidence="6" id="KW-0029">Amino-acid transport</keyword>
<feature type="transmembrane region" description="Helical" evidence="9">
    <location>
        <begin position="83"/>
        <end position="100"/>
    </location>
</feature>
<evidence type="ECO:0000256" key="5">
    <source>
        <dbReference type="ARBA" id="ARBA00022692"/>
    </source>
</evidence>
<dbReference type="InterPro" id="IPR000515">
    <property type="entry name" value="MetI-like"/>
</dbReference>
<dbReference type="InterPro" id="IPR035906">
    <property type="entry name" value="MetI-like_sf"/>
</dbReference>
<sequence>MTRAPSSPSSAVGRETVQQVIAGALLVLAAGFIVWQVRQGFGRNNVTLDWSIFGKPSQLTGGTYLTTILIGMWLTVRLALTSIVLALLLGTVVGVSRLSANPVVRGAAGVYVEFFRNTPLLVQIFFWNFGVLNVLPQGVKTWLNGHSPEQWAVIAALSVYTSSYIAETIRAGIQSIPHGQTEAAQSLGLSGTDTLTRVILPQAFRVVLPPLGSQFLNLTKNSSLASQIGVAELFYYGTQVQSYTFRGFESITAITVAYLILSLAITGLLNLVMHRLRLPGVRP</sequence>
<evidence type="ECO:0000256" key="6">
    <source>
        <dbReference type="ARBA" id="ARBA00022970"/>
    </source>
</evidence>
<feature type="transmembrane region" description="Helical" evidence="9">
    <location>
        <begin position="20"/>
        <end position="37"/>
    </location>
</feature>
<keyword evidence="4" id="KW-1003">Cell membrane</keyword>
<protein>
    <submittedName>
        <fullName evidence="11">Polar amino acid transport system permease protein</fullName>
    </submittedName>
</protein>
<proteinExistence type="inferred from homology"/>
<keyword evidence="3 9" id="KW-0813">Transport</keyword>
<dbReference type="EMBL" id="FWWU01000009">
    <property type="protein sequence ID" value="SMB93052.1"/>
    <property type="molecule type" value="Genomic_DNA"/>
</dbReference>
<evidence type="ECO:0000256" key="2">
    <source>
        <dbReference type="ARBA" id="ARBA00010072"/>
    </source>
</evidence>
<evidence type="ECO:0000256" key="9">
    <source>
        <dbReference type="RuleBase" id="RU363032"/>
    </source>
</evidence>
<comment type="subcellular location">
    <subcellularLocation>
        <location evidence="1 9">Cell membrane</location>
        <topology evidence="1 9">Multi-pass membrane protein</topology>
    </subcellularLocation>
</comment>
<organism evidence="11 12">
    <name type="scientific">Deinococcus hopiensis KR-140</name>
    <dbReference type="NCBI Taxonomy" id="695939"/>
    <lineage>
        <taxon>Bacteria</taxon>
        <taxon>Thermotogati</taxon>
        <taxon>Deinococcota</taxon>
        <taxon>Deinococci</taxon>
        <taxon>Deinococcales</taxon>
        <taxon>Deinococcaceae</taxon>
        <taxon>Deinococcus</taxon>
    </lineage>
</organism>
<dbReference type="PROSITE" id="PS50928">
    <property type="entry name" value="ABC_TM1"/>
    <property type="match status" value="1"/>
</dbReference>
<dbReference type="STRING" id="695939.SAMN00790413_01824"/>
<dbReference type="PANTHER" id="PTHR30614">
    <property type="entry name" value="MEMBRANE COMPONENT OF AMINO ACID ABC TRANSPORTER"/>
    <property type="match status" value="1"/>
</dbReference>
<accession>A0A1W1VI71</accession>
<feature type="transmembrane region" description="Helical" evidence="9">
    <location>
        <begin position="251"/>
        <end position="273"/>
    </location>
</feature>
<evidence type="ECO:0000256" key="7">
    <source>
        <dbReference type="ARBA" id="ARBA00022989"/>
    </source>
</evidence>
<dbReference type="GO" id="GO:0006865">
    <property type="term" value="P:amino acid transport"/>
    <property type="evidence" value="ECO:0007669"/>
    <property type="project" value="UniProtKB-KW"/>
</dbReference>
<dbReference type="GO" id="GO:0043190">
    <property type="term" value="C:ATP-binding cassette (ABC) transporter complex"/>
    <property type="evidence" value="ECO:0007669"/>
    <property type="project" value="InterPro"/>
</dbReference>
<dbReference type="SUPFAM" id="SSF161098">
    <property type="entry name" value="MetI-like"/>
    <property type="match status" value="1"/>
</dbReference>
<keyword evidence="7 9" id="KW-1133">Transmembrane helix</keyword>
<dbReference type="Proteomes" id="UP000192582">
    <property type="component" value="Unassembled WGS sequence"/>
</dbReference>
<keyword evidence="8 9" id="KW-0472">Membrane</keyword>
<dbReference type="InterPro" id="IPR043429">
    <property type="entry name" value="ArtM/GltK/GlnP/TcyL/YhdX-like"/>
</dbReference>
<dbReference type="PANTHER" id="PTHR30614:SF37">
    <property type="entry name" value="AMINO-ACID ABC TRANSPORTER PERMEASE PROTEIN YHDX-RELATED"/>
    <property type="match status" value="1"/>
</dbReference>
<dbReference type="InterPro" id="IPR010065">
    <property type="entry name" value="AA_ABC_transptr_permease_3TM"/>
</dbReference>
<evidence type="ECO:0000313" key="11">
    <source>
        <dbReference type="EMBL" id="SMB93052.1"/>
    </source>
</evidence>
<dbReference type="Pfam" id="PF00528">
    <property type="entry name" value="BPD_transp_1"/>
    <property type="match status" value="1"/>
</dbReference>
<reference evidence="11 12" key="1">
    <citation type="submission" date="2017-04" db="EMBL/GenBank/DDBJ databases">
        <authorList>
            <person name="Afonso C.L."/>
            <person name="Miller P.J."/>
            <person name="Scott M.A."/>
            <person name="Spackman E."/>
            <person name="Goraichik I."/>
            <person name="Dimitrov K.M."/>
            <person name="Suarez D.L."/>
            <person name="Swayne D.E."/>
        </authorList>
    </citation>
    <scope>NUCLEOTIDE SEQUENCE [LARGE SCALE GENOMIC DNA]</scope>
    <source>
        <strain evidence="11 12">KR-140</strain>
    </source>
</reference>
<feature type="domain" description="ABC transmembrane type-1" evidence="10">
    <location>
        <begin position="72"/>
        <end position="269"/>
    </location>
</feature>
<dbReference type="GO" id="GO:0022857">
    <property type="term" value="F:transmembrane transporter activity"/>
    <property type="evidence" value="ECO:0007669"/>
    <property type="project" value="InterPro"/>
</dbReference>